<feature type="compositionally biased region" description="Polar residues" evidence="1">
    <location>
        <begin position="434"/>
        <end position="444"/>
    </location>
</feature>
<name>A0ABQ6MGP1_9STRA</name>
<feature type="region of interest" description="Disordered" evidence="1">
    <location>
        <begin position="414"/>
        <end position="444"/>
    </location>
</feature>
<protein>
    <submittedName>
        <fullName evidence="2">Uncharacterized protein</fullName>
    </submittedName>
</protein>
<accession>A0ABQ6MGP1</accession>
<keyword evidence="3" id="KW-1185">Reference proteome</keyword>
<dbReference type="Gene3D" id="2.60.40.640">
    <property type="match status" value="1"/>
</dbReference>
<reference evidence="2 3" key="1">
    <citation type="journal article" date="2023" name="Commun. Biol.">
        <title>Genome analysis of Parmales, the sister group of diatoms, reveals the evolutionary specialization of diatoms from phago-mixotrophs to photoautotrophs.</title>
        <authorList>
            <person name="Ban H."/>
            <person name="Sato S."/>
            <person name="Yoshikawa S."/>
            <person name="Yamada K."/>
            <person name="Nakamura Y."/>
            <person name="Ichinomiya M."/>
            <person name="Sato N."/>
            <person name="Blanc-Mathieu R."/>
            <person name="Endo H."/>
            <person name="Kuwata A."/>
            <person name="Ogata H."/>
        </authorList>
    </citation>
    <scope>NUCLEOTIDE SEQUENCE [LARGE SCALE GENOMIC DNA]</scope>
</reference>
<evidence type="ECO:0000256" key="1">
    <source>
        <dbReference type="SAM" id="MobiDB-lite"/>
    </source>
</evidence>
<proteinExistence type="predicted"/>
<gene>
    <name evidence="2" type="ORF">TeGR_g979</name>
</gene>
<dbReference type="Proteomes" id="UP001165060">
    <property type="component" value="Unassembled WGS sequence"/>
</dbReference>
<comment type="caution">
    <text evidence="2">The sequence shown here is derived from an EMBL/GenBank/DDBJ whole genome shotgun (WGS) entry which is preliminary data.</text>
</comment>
<evidence type="ECO:0000313" key="2">
    <source>
        <dbReference type="EMBL" id="GMI25772.1"/>
    </source>
</evidence>
<evidence type="ECO:0000313" key="3">
    <source>
        <dbReference type="Proteomes" id="UP001165060"/>
    </source>
</evidence>
<dbReference type="EMBL" id="BRYB01000230">
    <property type="protein sequence ID" value="GMI25772.1"/>
    <property type="molecule type" value="Genomic_DNA"/>
</dbReference>
<dbReference type="InterPro" id="IPR014752">
    <property type="entry name" value="Arrestin-like_C"/>
</dbReference>
<sequence>MPSRRSALTSSRFFSAPGREIKFHKPNFVYDNAERFTVPQPSWTGTAPIYESTGTVCGQIKISSNCPGWTVEAGEINVSVEEYVCLSDPYVTNEICAITAPVTIDPEEITGEHLFNFEIDLSQSRCEIPLKCKDPMAYQEDYVGVNFGVKHALKVTIARPWYTFPVVHYRPIAIYDPVEKPAYSIGNKYESEDDLEHMIQTEIHAMYLANEISGDLTPEDSMNEEAIRSKFIADYERELARPPHILNVEGFPATQCTFDMGSNCAYIEESIDGVLEIKEPAVPIASIMLELIKTEMVDGQNDVMVIRSMNLMPKSEDGEEGGDFTGDLDDVQIRFGLGEIDTQTCRPVGVAGTCGLFGISMSRRLSGTSNNVRKNAMEVKYAMKLSVSGSDGSKYWDTQDMYLFRRNMPEGALSEDAGREAAKAAAGGAKVVDETSTPRSSTNV</sequence>
<organism evidence="2 3">
    <name type="scientific">Tetraparma gracilis</name>
    <dbReference type="NCBI Taxonomy" id="2962635"/>
    <lineage>
        <taxon>Eukaryota</taxon>
        <taxon>Sar</taxon>
        <taxon>Stramenopiles</taxon>
        <taxon>Ochrophyta</taxon>
        <taxon>Bolidophyceae</taxon>
        <taxon>Parmales</taxon>
        <taxon>Triparmaceae</taxon>
        <taxon>Tetraparma</taxon>
    </lineage>
</organism>